<dbReference type="InterPro" id="IPR036709">
    <property type="entry name" value="Autotransporte_beta_dom_sf"/>
</dbReference>
<dbReference type="Proteomes" id="UP000244911">
    <property type="component" value="Unassembled WGS sequence"/>
</dbReference>
<accession>A0A2R8AMQ3</accession>
<feature type="compositionally biased region" description="Pro residues" evidence="1">
    <location>
        <begin position="2737"/>
        <end position="2751"/>
    </location>
</feature>
<feature type="region of interest" description="Disordered" evidence="1">
    <location>
        <begin position="2729"/>
        <end position="2760"/>
    </location>
</feature>
<dbReference type="EMBL" id="OMOI01000001">
    <property type="protein sequence ID" value="SPF77144.1"/>
    <property type="molecule type" value="Genomic_DNA"/>
</dbReference>
<proteinExistence type="predicted"/>
<evidence type="ECO:0000313" key="3">
    <source>
        <dbReference type="Proteomes" id="UP000244911"/>
    </source>
</evidence>
<organism evidence="2 3">
    <name type="scientific">Aliiroseovarius pelagivivens</name>
    <dbReference type="NCBI Taxonomy" id="1639690"/>
    <lineage>
        <taxon>Bacteria</taxon>
        <taxon>Pseudomonadati</taxon>
        <taxon>Pseudomonadota</taxon>
        <taxon>Alphaproteobacteria</taxon>
        <taxon>Rhodobacterales</taxon>
        <taxon>Paracoccaceae</taxon>
        <taxon>Aliiroseovarius</taxon>
    </lineage>
</organism>
<reference evidence="2 3" key="1">
    <citation type="submission" date="2018-03" db="EMBL/GenBank/DDBJ databases">
        <authorList>
            <person name="Keele B.F."/>
        </authorList>
    </citation>
    <scope>NUCLEOTIDE SEQUENCE [LARGE SCALE GENOMIC DNA]</scope>
    <source>
        <strain evidence="2 3">CECT 8811</strain>
    </source>
</reference>
<protein>
    <submittedName>
        <fullName evidence="2">IgA FC receptor</fullName>
    </submittedName>
</protein>
<evidence type="ECO:0000256" key="1">
    <source>
        <dbReference type="SAM" id="MobiDB-lite"/>
    </source>
</evidence>
<keyword evidence="2" id="KW-0675">Receptor</keyword>
<keyword evidence="3" id="KW-1185">Reference proteome</keyword>
<dbReference type="SUPFAM" id="SSF103515">
    <property type="entry name" value="Autotransporter"/>
    <property type="match status" value="1"/>
</dbReference>
<evidence type="ECO:0000313" key="2">
    <source>
        <dbReference type="EMBL" id="SPF77144.1"/>
    </source>
</evidence>
<gene>
    <name evidence="2" type="primary">bag</name>
    <name evidence="2" type="ORF">ALP8811_02167</name>
</gene>
<sequence length="3616" mass="340001">MIFRWLSVSRGGWGVAKKLTCYVSRLGLLAGLNVLAGAPAWANDPCIEDNGGVVSGAIVEVFCEGDQSDGVHFPKFTYVPMAGWHLVNPFNPNTFSEIEIAYLDGPIVTNNISAIRLLTYAQPYLDYGHDFEARLLPDGAGRYIGANGVGASAVELSSYGAFLMQGDVNFPYLDERFGFSGSDLSLRIDNSFPSRTAGDGAIYFDNTLHDFGHDRTNAQYANWAAGNAFSMVTTGHRGHGVVMASAGGHGSGGSSDRTYGGPGGRGGTLGGIVQGYITTYGNDAAGILMRSLGGNGGNGHNGTVFGSGGSGGVGGHGEYVVLNNMASINTFGYRSSGIVAQSLGGGGGLGGNGGWVSGSGGAGGSASRGDIVQVTNQNWASIVTRGAGANGILAQSIGGFAGTAGSGGYLFSAGGNGRSGGNGGGVFVTNNASIDTYGAYDAVGILAQSIGGGGGAGGAADGFYAIGGTGGLGGDSSGLQVTNRGTINTHWGLRSHGILAQSIGGGGGVGGNASGAGALGGNGNSAGSSGQAIVENSGAIYTAGRDAIGIFVQSIGGGGGHGGNANGMAAIGGRGGFGGNAHFAIVRNSGHISTRGNYAAGISAQSIGGGGGTGGSAVSSGPFASFALGGSGGFGGVGASVSVTNTGGFNGSANITTRGRFADGILAQSIGGGGGNGGAAMASSFGVGFSAAFAIGANGGVGGGAGSVNVAYRGAIWTGGDWSNAVRAQSLGGGGGNGGYAISGSASTTGALGFALGGSGETGGQAQSVNVTTYHNLTTRGDRSSAILAQSIGGGGGNGGFAFAGAMSGVGSLSFALGGDGARGGGGANVAVDSHGNIATRGLMSSGIVAQSIGGGGGNGGHSMAQSFGGVGAGSLALGGSGSLGTYAGQVSVTSRGQIDTSGDGAHGIVAQSIGGGGGNGGFAIAGSASGGGALSVAVGGAAGGGGGGRTVTVTTYDRIGTQGDHATGILAQSLGGGGGNGGMSLAAGASGKGALSVSLGGAGGNGGYAQRVSVTANGAIVTAGDMSSGLVAQSIGGGGGRGGMTIAGALSGSASGSLSLGGKGGSGGHGGQVWANAAGLVLTQGDGATGVLAQSIGGGGGDGGMAISASASFTASATASIGGTGGLGGNGARVDLRASNGAWTFGDNANALVAQSIGGGGGNGGMSSSGSFAATGSVGLGFGGAGGIGGHGGRVDVVVNNSAIPDRNIETYGHNSTAVLAQSIGGGGGNGGFTASSANAGTGSATMAFGGSASIGGRGGYVTASVTESILTKGDLSHGLVAQSIGGGGGNGGFALSGGFGGNRATLAMGGTGGNGQYGGAVTVSLGTTAFDTWVHTEGDGSVGVLAQSIGGGGGNGGFAIGADASNSAFTAGLSMGGFGGTGGNGNTVSLTNRATVSTLGDHATGLSAQSIGGGGGNGGFAVSGGLNAGTAALNVALGGAGGAGGAGSNVILASYDDIVTAGRFSGAILAQSIGGGGGNGGFSASAGVSTTANGGFTLGGRGASGGSAGAVTVSAEGQLQTTGDHSAGILAQSIGGGGGNGGMAITGGFSRTASARVSIGGRGSSGGAGGTVRVTNAATINTAGDYSIGLAAQSIGGGGGNGGFTIGGTLARSASLGVTIGGSGAGAVHGGTVEVTNTGAITTGGAQSDGLLAQSIGGGGGTGGLSAGLAGGGNSASLRLGGSGSGGANGGAVNVTQTAMILTQGDDSAAIRAQSIGGGGGNGGFSLGGTASSGRAATVSLGGNAGSGGRGGTVTVNNSGDLFTLGDRSAGLVAQSIGGGGGAAGSAGSLSITSGNALTLALGGNGGNGGNSSAVTVANSGTVSTVGEGAQALLAQSIGGGGGTAGGTLSLRAAGAASASLTIGASGGIGGSGGTVDLTQTGLAGGGTVLQTRGQGAEAMLLQSIGGGGGNGSYIIAGGGNKGFGGSLSIGSSGGAGGNGGTVTGQVGAAGALINVYTHGDDAAAIRAQSIGGGGGNGSFTMAAQGTSGAGLSLTMGGRGGSGGAGSAVTLEQLHANIYTAGAGSAGISAESIGGGGGSANVHLSGAFSKSNALSLQLGADGGTGSRAGDVRIVSNGQVITQGVNAAGIIARSLGGGGGNAGVNAGLALSSKSNGVAVTLGGTGGSGGHSGAVTVVSGSVIDTASDGSGGIMAHAIGGGGGTGGFAGAFAGSFSDGKTLSLQLGGNGGVGHFGGTVDVTSNGAILTRGADATGISALSLGGGGGSGGGAMAFNFALDNEATQLALANGGSGVTGGYASGVTVTNMASIATGGTRSHGITAQSIGGGGGNGGQAVAGSIIAKKAGSGANQFYVALGGSGGDGNHAGAVDVQNHAGITTLAGNSHAILAQSIGGGGGTANQALSIGFSGADSTAFGLSLGGDGGTGGYADQVAVTNSAALYTQGVLSRGIQAQSIGGGGGAGGFTGSAALGRGGDTTQYAFSIGGAGGDGNIGGAVSVTHSGYLLTTGAFSEGVLAQSIGGGGGAGGSALAMTRATTPATGQSGDPARNLAVAVGIGGQGGTGAHGGTVTVDIDGIVNTFGLNSHGVMAQSIGGGGGSGGNSKAVTIFAGTADTNQPNGPQNRSRVLTMGGDGGAAGNGGDVTVENDSWIVTYGANAFGVMAQSVGGGGGVGGHGEHGKPTIDELVAIGGDLVANLPTLPALPAFPSLGSLPGLPGATGLPGLPSLPNLTSLPDLPSLKDLGSLPGLNGATVPGLPGLPALPGLPVVADLPEAPDVPGLPPAPDAPTAPEPPEADEEEDGVSRFEIAVGGRGGASGDGGLVTVTNRGNVMALGEGAIGVFAQSVGGGGGLGGYGAVGETGTIGLGGSGGAGGNGGNVRVTNEGLILTAGTAGYGIFAQSIGGGGGMGGNVDRGVHGEENTDALAFGASGGAGGNGGDVTVVSRGAIVTLGDGATAIFAQSVGGGGGVLGKIGQGTGLVGSTGAIGTAGNVVVDHTGTIITAGDGAHGIFATSLDGAGAPSGNVTVNYTGDITVLGENAHAIIAQTTAIGGPANRVEIGIGKGSTVTGGTDTATVSLVGGTDNTLNNEGQLQSSGGLDATVIEAQSGNDVITNAGIFVGTFDLGAGQNLFDNQDGGLMLLGERSYLHDGSAGASGLLMNAGELSFGDTGYLNYAARLAAFDPAQRPATLDDLHLTGDFQQAAVGTTFIDLDFGTRTADHLINTGYANWDGTLSVLTYNSTHLRSGISRARFSTASEGADMGGLSLDIAPSAIVDYRIAALSATRLAVEWDVDFAPEDANFNRNQTSLGDHLNSAFKGGAPTGLQGLSAALFSVPDASYLPLLYDSMNADVYAARKASDHLGLLGFSERFGRCDLSEVQSSCLTFSFASEKSRRTGDFEHQDQATSRASAQLSAASVLDNGARLGFGLDFGSHSTSHMNAGASASGQHTMLGLSYDVARYGIDWTFGLVAGQASSDIKRHPFIGGSTEGTLTTSSIALSLGAEKQFDLAHGLFVRPGAHLSIGKTSSQATRERGGDLGLTLEQSADWFVVFTPSVELGFDGPVQDGCRARCSSVIGGLKLSRQTYLGNRSASATGRFIASPAGSDPFTVTDALEDSWAVEASVGIEFAPQTSAEIVAERRWLGKSTSNSVGFRFEHAF</sequence>
<name>A0A2R8AMQ3_9RHOB</name>